<sequence>MISESISVMRKIFQGLRADEDFYNRLSNRWTVILLIVFSLFINMKQYAGSPIICWVPKHFTSSWKKYTNQMCFIEPMYHVPFQERIPDPDLPTPHFTYYIWIPLVLLVQAAMFYVPRAIWRLMCGSAGVNVRSIVLIMEKEENMNNDKRKGNVDLVTRYLERFLMRSRKYKLDCKGYVRRILVGYWCFCVGRAKGNYLFFLFLWCKVLYVLNIIGQMFLLNAFLSTDFHSFGTEIMADIMQWRDWTETMRFPRVILCNLKIRVLGGNIHRHTLQCALPVNYFNERIYLFIWFWFLFLTVATIMGFFVWLSMVFTRERQHFIVNSLKIKGLIKSGYKPHREDIREFVEDYLRMDGAFLLKLMARNTSDIAVADVVCKLFKRFQNRKYNNNLDNDGEGIPMTENEAPGRPNGTYPKLPEHQD</sequence>
<evidence type="ECO:0000256" key="9">
    <source>
        <dbReference type="RuleBase" id="RU010713"/>
    </source>
</evidence>
<feature type="region of interest" description="Disordered" evidence="10">
    <location>
        <begin position="392"/>
        <end position="420"/>
    </location>
</feature>
<comment type="function">
    <text evidence="9">Structural component of the gap junctions.</text>
</comment>
<organism evidence="11 12">
    <name type="scientific">Lingula anatina</name>
    <name type="common">Brachiopod</name>
    <name type="synonym">Lingula unguis</name>
    <dbReference type="NCBI Taxonomy" id="7574"/>
    <lineage>
        <taxon>Eukaryota</taxon>
        <taxon>Metazoa</taxon>
        <taxon>Spiralia</taxon>
        <taxon>Lophotrochozoa</taxon>
        <taxon>Brachiopoda</taxon>
        <taxon>Linguliformea</taxon>
        <taxon>Lingulata</taxon>
        <taxon>Lingulida</taxon>
        <taxon>Linguloidea</taxon>
        <taxon>Lingulidae</taxon>
        <taxon>Lingula</taxon>
    </lineage>
</organism>
<evidence type="ECO:0000256" key="7">
    <source>
        <dbReference type="ARBA" id="ARBA00023136"/>
    </source>
</evidence>
<keyword evidence="5 9" id="KW-1133">Transmembrane helix</keyword>
<accession>A0A1S3GZI1</accession>
<keyword evidence="2 9" id="KW-0813">Transport</keyword>
<proteinExistence type="inferred from homology"/>
<dbReference type="OMA" id="QITWTNR"/>
<keyword evidence="4 9" id="KW-0812">Transmembrane</keyword>
<dbReference type="RefSeq" id="XP_013379285.1">
    <property type="nucleotide sequence ID" value="XM_013523831.1"/>
</dbReference>
<evidence type="ECO:0000256" key="5">
    <source>
        <dbReference type="ARBA" id="ARBA00022989"/>
    </source>
</evidence>
<evidence type="ECO:0000256" key="1">
    <source>
        <dbReference type="ARBA" id="ARBA00004651"/>
    </source>
</evidence>
<dbReference type="GO" id="GO:0005921">
    <property type="term" value="C:gap junction"/>
    <property type="evidence" value="ECO:0007669"/>
    <property type="project" value="UniProtKB-UniRule"/>
</dbReference>
<dbReference type="STRING" id="7574.A0A1S3GZI1"/>
<dbReference type="PROSITE" id="PS51013">
    <property type="entry name" value="PANNEXIN"/>
    <property type="match status" value="1"/>
</dbReference>
<keyword evidence="6 9" id="KW-0406">Ion transport</keyword>
<evidence type="ECO:0000256" key="10">
    <source>
        <dbReference type="SAM" id="MobiDB-lite"/>
    </source>
</evidence>
<feature type="transmembrane region" description="Helical" evidence="9">
    <location>
        <begin position="197"/>
        <end position="219"/>
    </location>
</feature>
<evidence type="ECO:0000256" key="6">
    <source>
        <dbReference type="ARBA" id="ARBA00023065"/>
    </source>
</evidence>
<dbReference type="AlphaFoldDB" id="A0A1S3GZI1"/>
<dbReference type="PANTHER" id="PTHR11893:SF36">
    <property type="entry name" value="INNEXIN-5"/>
    <property type="match status" value="1"/>
</dbReference>
<dbReference type="GO" id="GO:0005886">
    <property type="term" value="C:plasma membrane"/>
    <property type="evidence" value="ECO:0007669"/>
    <property type="project" value="UniProtKB-SubCell"/>
</dbReference>
<dbReference type="Proteomes" id="UP000085678">
    <property type="component" value="Unplaced"/>
</dbReference>
<dbReference type="KEGG" id="lak:106150830"/>
<reference evidence="12" key="1">
    <citation type="submission" date="2025-08" db="UniProtKB">
        <authorList>
            <consortium name="RefSeq"/>
        </authorList>
    </citation>
    <scope>IDENTIFICATION</scope>
    <source>
        <tissue evidence="12">Gonads</tissue>
    </source>
</reference>
<evidence type="ECO:0000256" key="4">
    <source>
        <dbReference type="ARBA" id="ARBA00022692"/>
    </source>
</evidence>
<name>A0A1S3GZI1_LINAN</name>
<evidence type="ECO:0000313" key="12">
    <source>
        <dbReference type="RefSeq" id="XP_013379285.1"/>
    </source>
</evidence>
<gene>
    <name evidence="12" type="primary">LOC106150830</name>
    <name evidence="9" type="synonym">inx</name>
</gene>
<evidence type="ECO:0000313" key="11">
    <source>
        <dbReference type="Proteomes" id="UP000085678"/>
    </source>
</evidence>
<evidence type="ECO:0000256" key="8">
    <source>
        <dbReference type="ARBA" id="ARBA00023303"/>
    </source>
</evidence>
<feature type="transmembrane region" description="Helical" evidence="9">
    <location>
        <begin position="96"/>
        <end position="115"/>
    </location>
</feature>
<protein>
    <recommendedName>
        <fullName evidence="9">Innexin</fullName>
    </recommendedName>
</protein>
<comment type="subcellular location">
    <subcellularLocation>
        <location evidence="1 9">Cell membrane</location>
        <topology evidence="1 9">Multi-pass membrane protein</topology>
    </subcellularLocation>
</comment>
<dbReference type="InParanoid" id="A0A1S3GZI1"/>
<dbReference type="PANTHER" id="PTHR11893">
    <property type="entry name" value="INNEXIN"/>
    <property type="match status" value="1"/>
</dbReference>
<evidence type="ECO:0000256" key="3">
    <source>
        <dbReference type="ARBA" id="ARBA00022475"/>
    </source>
</evidence>
<dbReference type="OrthoDB" id="5867527at2759"/>
<keyword evidence="3" id="KW-1003">Cell membrane</keyword>
<dbReference type="GO" id="GO:0034220">
    <property type="term" value="P:monoatomic ion transmembrane transport"/>
    <property type="evidence" value="ECO:0007669"/>
    <property type="project" value="UniProtKB-KW"/>
</dbReference>
<feature type="transmembrane region" description="Helical" evidence="9">
    <location>
        <begin position="30"/>
        <end position="48"/>
    </location>
</feature>
<keyword evidence="8 9" id="KW-0407">Ion channel</keyword>
<dbReference type="GeneID" id="106150830"/>
<dbReference type="PRINTS" id="PR01262">
    <property type="entry name" value="INNEXIN"/>
</dbReference>
<dbReference type="FunCoup" id="A0A1S3GZI1">
    <property type="interactions" value="124"/>
</dbReference>
<dbReference type="Pfam" id="PF00876">
    <property type="entry name" value="Innexin"/>
    <property type="match status" value="1"/>
</dbReference>
<keyword evidence="7 9" id="KW-0472">Membrane</keyword>
<dbReference type="InterPro" id="IPR000990">
    <property type="entry name" value="Innexin"/>
</dbReference>
<feature type="transmembrane region" description="Helical" evidence="9">
    <location>
        <begin position="286"/>
        <end position="309"/>
    </location>
</feature>
<comment type="similarity">
    <text evidence="9">Belongs to the pannexin family.</text>
</comment>
<keyword evidence="11" id="KW-1185">Reference proteome</keyword>
<evidence type="ECO:0000256" key="2">
    <source>
        <dbReference type="ARBA" id="ARBA00022448"/>
    </source>
</evidence>